<comment type="caution">
    <text evidence="16">The sequence shown here is derived from an EMBL/GenBank/DDBJ whole genome shotgun (WGS) entry which is preliminary data.</text>
</comment>
<dbReference type="InterPro" id="IPR036942">
    <property type="entry name" value="Beta-barrel_TonB_sf"/>
</dbReference>
<dbReference type="InterPro" id="IPR018247">
    <property type="entry name" value="EF_Hand_1_Ca_BS"/>
</dbReference>
<keyword evidence="9 11" id="KW-0472">Membrane</keyword>
<evidence type="ECO:0000256" key="11">
    <source>
        <dbReference type="PROSITE-ProRule" id="PRU01360"/>
    </source>
</evidence>
<feature type="chain" id="PRO_5032949891" evidence="13">
    <location>
        <begin position="25"/>
        <end position="914"/>
    </location>
</feature>
<dbReference type="PANTHER" id="PTHR32552:SF81">
    <property type="entry name" value="TONB-DEPENDENT OUTER MEMBRANE RECEPTOR"/>
    <property type="match status" value="1"/>
</dbReference>
<comment type="subcellular location">
    <subcellularLocation>
        <location evidence="1 11">Cell outer membrane</location>
        <topology evidence="1 11">Multi-pass membrane protein</topology>
    </subcellularLocation>
</comment>
<evidence type="ECO:0000259" key="14">
    <source>
        <dbReference type="Pfam" id="PF00593"/>
    </source>
</evidence>
<keyword evidence="16" id="KW-0675">Receptor</keyword>
<dbReference type="GO" id="GO:0009279">
    <property type="term" value="C:cell outer membrane"/>
    <property type="evidence" value="ECO:0007669"/>
    <property type="project" value="UniProtKB-SubCell"/>
</dbReference>
<protein>
    <submittedName>
        <fullName evidence="16">TonB-dependent receptor</fullName>
    </submittedName>
</protein>
<keyword evidence="6" id="KW-0408">Iron</keyword>
<evidence type="ECO:0000313" key="16">
    <source>
        <dbReference type="EMBL" id="NMW30488.1"/>
    </source>
</evidence>
<dbReference type="PROSITE" id="PS52016">
    <property type="entry name" value="TONB_DEPENDENT_REC_3"/>
    <property type="match status" value="1"/>
</dbReference>
<dbReference type="PROSITE" id="PS00018">
    <property type="entry name" value="EF_HAND_1"/>
    <property type="match status" value="1"/>
</dbReference>
<evidence type="ECO:0000256" key="4">
    <source>
        <dbReference type="ARBA" id="ARBA00022496"/>
    </source>
</evidence>
<organism evidence="16 17">
    <name type="scientific">Pontixanthobacter rizhaonensis</name>
    <dbReference type="NCBI Taxonomy" id="2730337"/>
    <lineage>
        <taxon>Bacteria</taxon>
        <taxon>Pseudomonadati</taxon>
        <taxon>Pseudomonadota</taxon>
        <taxon>Alphaproteobacteria</taxon>
        <taxon>Sphingomonadales</taxon>
        <taxon>Erythrobacteraceae</taxon>
        <taxon>Pontixanthobacter</taxon>
    </lineage>
</organism>
<dbReference type="InterPro" id="IPR012910">
    <property type="entry name" value="Plug_dom"/>
</dbReference>
<dbReference type="Proteomes" id="UP000561181">
    <property type="component" value="Unassembled WGS sequence"/>
</dbReference>
<sequence>MSKRLAALGTVSATALAFSTSAIAQDAASDAQPEASQPEALDDNTIIVTADRREQSLQDFAGTAFVVTGEELLQRGVQDFTDLQDEIPGLSVANNGGNVEVFIRGIGSSNNTELGDPAASFHFDGVNIPRPSGIGSAFYDIERVEVNVGPQGTLRGRNATAGSVNAISFKPGLGIWDAGLEAEYGNYNQRSLRGALNIPIGENVAVRFAGLYLAHDSYYNNVGPVQGIGVAEEVENFSGRAQILFKPTDRLTVVVAGDYISEGGTGYTGTNYALPLGEIADGNLQSLDQINDPRDVIARGITPDLNTDHWGIRSTITYETDDMTIEYIGSYRDAVYDYEATTPLSPNFPGVIDALSGGAGNPNADIILQESLDNFSRFRIISDSRSQFHELRLFNTEGPWIWSVGAQYINEKQFSFLGSTGDRTPFFSGIEFNTNTDSEAWAVYGDMTYSVTDRFRLTGGARVTKDKKERNGVAARYAIALGDGNFNCCLGVRVGTEGFEFAARDRTIINPDTDADGTISDQEVFDFYANGIAQFGDRDNLDEILNFGPFPGFFGTVPGRPDCLDTNFGDGLTCNGFEPSGQFTFGVPFQGQIFQQDGNYEDEFFDWRLRGEYDITDDHLVYALVSNGHKSGGFNDNLGDLGVAPTYETESVVLYELGSKNEFYIGDVRARLNGSIFYNDYSDQVFTSLLSVAQAVQFTNTFGGQTITLPDNTSQALIVSFSFNAADSEIYGAQIDGGFDLPANISLDFSALYLEAQIKKAEDIQDFRFQADVDAANAVFRSIEGRRLPRTPKWQLNAKLSQVFELPTGQLDYVISAGYRSSQFHTIFNSLEFDANGNASTVTDGRLLDKIDGYFTMDIGAGYTIDDAGKYRIEAYANNVTNSVNEAAIIITQFDNTRFFTRPRTYGVRVRARF</sequence>
<evidence type="ECO:0000256" key="5">
    <source>
        <dbReference type="ARBA" id="ARBA00022692"/>
    </source>
</evidence>
<evidence type="ECO:0000256" key="12">
    <source>
        <dbReference type="RuleBase" id="RU003357"/>
    </source>
</evidence>
<evidence type="ECO:0000256" key="3">
    <source>
        <dbReference type="ARBA" id="ARBA00022452"/>
    </source>
</evidence>
<accession>A0A848QN12</accession>
<comment type="similarity">
    <text evidence="11 12">Belongs to the TonB-dependent receptor family.</text>
</comment>
<dbReference type="PANTHER" id="PTHR32552">
    <property type="entry name" value="FERRICHROME IRON RECEPTOR-RELATED"/>
    <property type="match status" value="1"/>
</dbReference>
<dbReference type="GO" id="GO:0006826">
    <property type="term" value="P:iron ion transport"/>
    <property type="evidence" value="ECO:0007669"/>
    <property type="project" value="UniProtKB-KW"/>
</dbReference>
<reference evidence="16 17" key="1">
    <citation type="submission" date="2020-04" db="EMBL/GenBank/DDBJ databases">
        <authorList>
            <person name="Liu A."/>
        </authorList>
    </citation>
    <scope>NUCLEOTIDE SEQUENCE [LARGE SCALE GENOMIC DNA]</scope>
    <source>
        <strain evidence="16 17">RZ02</strain>
    </source>
</reference>
<keyword evidence="10 11" id="KW-0998">Cell outer membrane</keyword>
<feature type="domain" description="TonB-dependent receptor-like beta-barrel" evidence="14">
    <location>
        <begin position="596"/>
        <end position="880"/>
    </location>
</feature>
<feature type="domain" description="TonB-dependent receptor plug" evidence="15">
    <location>
        <begin position="57"/>
        <end position="162"/>
    </location>
</feature>
<dbReference type="SUPFAM" id="SSF56935">
    <property type="entry name" value="Porins"/>
    <property type="match status" value="1"/>
</dbReference>
<dbReference type="InterPro" id="IPR000531">
    <property type="entry name" value="Beta-barrel_TonB"/>
</dbReference>
<dbReference type="Pfam" id="PF07715">
    <property type="entry name" value="Plug"/>
    <property type="match status" value="1"/>
</dbReference>
<evidence type="ECO:0000256" key="10">
    <source>
        <dbReference type="ARBA" id="ARBA00023237"/>
    </source>
</evidence>
<evidence type="ECO:0000259" key="15">
    <source>
        <dbReference type="Pfam" id="PF07715"/>
    </source>
</evidence>
<keyword evidence="8 12" id="KW-0798">TonB box</keyword>
<dbReference type="Gene3D" id="2.40.170.20">
    <property type="entry name" value="TonB-dependent receptor, beta-barrel domain"/>
    <property type="match status" value="2"/>
</dbReference>
<dbReference type="EMBL" id="JABCRE010000002">
    <property type="protein sequence ID" value="NMW30488.1"/>
    <property type="molecule type" value="Genomic_DNA"/>
</dbReference>
<name>A0A848QN12_9SPHN</name>
<keyword evidence="13" id="KW-0732">Signal</keyword>
<evidence type="ECO:0000256" key="6">
    <source>
        <dbReference type="ARBA" id="ARBA00023004"/>
    </source>
</evidence>
<keyword evidence="2 11" id="KW-0813">Transport</keyword>
<evidence type="ECO:0000313" key="17">
    <source>
        <dbReference type="Proteomes" id="UP000561181"/>
    </source>
</evidence>
<dbReference type="Pfam" id="PF00593">
    <property type="entry name" value="TonB_dep_Rec_b-barrel"/>
    <property type="match status" value="1"/>
</dbReference>
<dbReference type="InterPro" id="IPR039426">
    <property type="entry name" value="TonB-dep_rcpt-like"/>
</dbReference>
<evidence type="ECO:0000256" key="8">
    <source>
        <dbReference type="ARBA" id="ARBA00023077"/>
    </source>
</evidence>
<dbReference type="AlphaFoldDB" id="A0A848QN12"/>
<evidence type="ECO:0000256" key="13">
    <source>
        <dbReference type="SAM" id="SignalP"/>
    </source>
</evidence>
<keyword evidence="5 11" id="KW-0812">Transmembrane</keyword>
<evidence type="ECO:0000256" key="7">
    <source>
        <dbReference type="ARBA" id="ARBA00023065"/>
    </source>
</evidence>
<evidence type="ECO:0000256" key="2">
    <source>
        <dbReference type="ARBA" id="ARBA00022448"/>
    </source>
</evidence>
<keyword evidence="7" id="KW-0406">Ion transport</keyword>
<evidence type="ECO:0000256" key="1">
    <source>
        <dbReference type="ARBA" id="ARBA00004571"/>
    </source>
</evidence>
<gene>
    <name evidence="16" type="ORF">HKD42_00205</name>
</gene>
<keyword evidence="17" id="KW-1185">Reference proteome</keyword>
<keyword evidence="3 11" id="KW-1134">Transmembrane beta strand</keyword>
<feature type="signal peptide" evidence="13">
    <location>
        <begin position="1"/>
        <end position="24"/>
    </location>
</feature>
<evidence type="ECO:0000256" key="9">
    <source>
        <dbReference type="ARBA" id="ARBA00023136"/>
    </source>
</evidence>
<proteinExistence type="inferred from homology"/>
<keyword evidence="4" id="KW-0410">Iron transport</keyword>